<evidence type="ECO:0000313" key="1">
    <source>
        <dbReference type="EMBL" id="CAD2187499.1"/>
    </source>
</evidence>
<gene>
    <name evidence="1" type="ORF">MENT_LOCUS40089</name>
</gene>
<reference evidence="1 2" key="1">
    <citation type="submission" date="2020-08" db="EMBL/GenBank/DDBJ databases">
        <authorList>
            <person name="Koutsovoulos G."/>
            <person name="Danchin GJ E."/>
        </authorList>
    </citation>
    <scope>NUCLEOTIDE SEQUENCE [LARGE SCALE GENOMIC DNA]</scope>
</reference>
<comment type="caution">
    <text evidence="1">The sequence shown here is derived from an EMBL/GenBank/DDBJ whole genome shotgun (WGS) entry which is preliminary data.</text>
</comment>
<evidence type="ECO:0000313" key="2">
    <source>
        <dbReference type="Proteomes" id="UP000580250"/>
    </source>
</evidence>
<dbReference type="EMBL" id="CAJEWN010000641">
    <property type="protein sequence ID" value="CAD2187499.1"/>
    <property type="molecule type" value="Genomic_DNA"/>
</dbReference>
<accession>A0A6V7WKH4</accession>
<name>A0A6V7WKH4_MELEN</name>
<organism evidence="1 2">
    <name type="scientific">Meloidogyne enterolobii</name>
    <name type="common">Root-knot nematode worm</name>
    <name type="synonym">Meloidogyne mayaguensis</name>
    <dbReference type="NCBI Taxonomy" id="390850"/>
    <lineage>
        <taxon>Eukaryota</taxon>
        <taxon>Metazoa</taxon>
        <taxon>Ecdysozoa</taxon>
        <taxon>Nematoda</taxon>
        <taxon>Chromadorea</taxon>
        <taxon>Rhabditida</taxon>
        <taxon>Tylenchina</taxon>
        <taxon>Tylenchomorpha</taxon>
        <taxon>Tylenchoidea</taxon>
        <taxon>Meloidogynidae</taxon>
        <taxon>Meloidogyninae</taxon>
        <taxon>Meloidogyne</taxon>
    </lineage>
</organism>
<dbReference type="Proteomes" id="UP000580250">
    <property type="component" value="Unassembled WGS sequence"/>
</dbReference>
<proteinExistence type="predicted"/>
<dbReference type="AlphaFoldDB" id="A0A6V7WKH4"/>
<protein>
    <submittedName>
        <fullName evidence="1">Uncharacterized protein</fullName>
    </submittedName>
</protein>
<sequence>MVVQYICNSSEEIKYYGDPKKTVEKYGIFKILLDDELLKKWQSAVDRQIPVYLSTCGTPPNNKIYTRVEGLYVDYLKLPIYPKSIEEMKIVRCWLERLFICTFQHAEFKDYIFNPEMIKILFDSEKYIPTQFRVKYGTLTYRNLNIKNLLKFTLDHLIIINELGIKFKCFDKKEKCNNYILELLSNGGKNIHLIRFNIEKQALLDLIIKHIETKDCSNFISYIEIILNQDKTIIEENIIKNSRNPKILFKIYRDEMCGHILIVKKVDGKL</sequence>